<evidence type="ECO:0000313" key="2">
    <source>
        <dbReference type="EMBL" id="KAF1982050.1"/>
    </source>
</evidence>
<reference evidence="2" key="1">
    <citation type="journal article" date="2020" name="Stud. Mycol.">
        <title>101 Dothideomycetes genomes: a test case for predicting lifestyles and emergence of pathogens.</title>
        <authorList>
            <person name="Haridas S."/>
            <person name="Albert R."/>
            <person name="Binder M."/>
            <person name="Bloem J."/>
            <person name="Labutti K."/>
            <person name="Salamov A."/>
            <person name="Andreopoulos B."/>
            <person name="Baker S."/>
            <person name="Barry K."/>
            <person name="Bills G."/>
            <person name="Bluhm B."/>
            <person name="Cannon C."/>
            <person name="Castanera R."/>
            <person name="Culley D."/>
            <person name="Daum C."/>
            <person name="Ezra D."/>
            <person name="Gonzalez J."/>
            <person name="Henrissat B."/>
            <person name="Kuo A."/>
            <person name="Liang C."/>
            <person name="Lipzen A."/>
            <person name="Lutzoni F."/>
            <person name="Magnuson J."/>
            <person name="Mondo S."/>
            <person name="Nolan M."/>
            <person name="Ohm R."/>
            <person name="Pangilinan J."/>
            <person name="Park H.-J."/>
            <person name="Ramirez L."/>
            <person name="Alfaro M."/>
            <person name="Sun H."/>
            <person name="Tritt A."/>
            <person name="Yoshinaga Y."/>
            <person name="Zwiers L.-H."/>
            <person name="Turgeon B."/>
            <person name="Goodwin S."/>
            <person name="Spatafora J."/>
            <person name="Crous P."/>
            <person name="Grigoriev I."/>
        </authorList>
    </citation>
    <scope>NUCLEOTIDE SEQUENCE</scope>
    <source>
        <strain evidence="2">CBS 113979</strain>
    </source>
</reference>
<dbReference type="InterPro" id="IPR000719">
    <property type="entry name" value="Prot_kinase_dom"/>
</dbReference>
<protein>
    <recommendedName>
        <fullName evidence="1">Protein kinase domain-containing protein</fullName>
    </recommendedName>
</protein>
<dbReference type="GO" id="GO:0004672">
    <property type="term" value="F:protein kinase activity"/>
    <property type="evidence" value="ECO:0007669"/>
    <property type="project" value="InterPro"/>
</dbReference>
<dbReference type="GO" id="GO:0005524">
    <property type="term" value="F:ATP binding"/>
    <property type="evidence" value="ECO:0007669"/>
    <property type="project" value="InterPro"/>
</dbReference>
<dbReference type="PROSITE" id="PS50011">
    <property type="entry name" value="PROTEIN_KINASE_DOM"/>
    <property type="match status" value="1"/>
</dbReference>
<evidence type="ECO:0000313" key="3">
    <source>
        <dbReference type="Proteomes" id="UP000800041"/>
    </source>
</evidence>
<sequence length="282" mass="31207">MSAGISVYEPPREVDDFRLKHTFVRRLGAGIDGIAELWVNNSSGKPVVAKILGAPGTAAVTFEATLDGHIAKELFRGQKVPSSPFIAAFLGSQTSIPSPSKPLRLDFAYCNGDTLFNFGKRLQRAKLYIPEPLVVLFFHQLFEAFGTLTNGVKREGRDIWDIMSHGDLHMNNVMLDLADSGYASPSIQPMLTATKILKISLWDGDPQIWLHGRRDSRGPHAEFKDMVKGMVSSALYSSTEAFFFTGFLPRFTKRLAKLMVSKEELLACWVDLVNKIEAAEAA</sequence>
<evidence type="ECO:0000259" key="1">
    <source>
        <dbReference type="PROSITE" id="PS50011"/>
    </source>
</evidence>
<accession>A0A6G1GML1</accession>
<dbReference type="EMBL" id="ML977189">
    <property type="protein sequence ID" value="KAF1982050.1"/>
    <property type="molecule type" value="Genomic_DNA"/>
</dbReference>
<keyword evidence="3" id="KW-1185">Reference proteome</keyword>
<proteinExistence type="predicted"/>
<organism evidence="2 3">
    <name type="scientific">Aulographum hederae CBS 113979</name>
    <dbReference type="NCBI Taxonomy" id="1176131"/>
    <lineage>
        <taxon>Eukaryota</taxon>
        <taxon>Fungi</taxon>
        <taxon>Dikarya</taxon>
        <taxon>Ascomycota</taxon>
        <taxon>Pezizomycotina</taxon>
        <taxon>Dothideomycetes</taxon>
        <taxon>Pleosporomycetidae</taxon>
        <taxon>Aulographales</taxon>
        <taxon>Aulographaceae</taxon>
    </lineage>
</organism>
<feature type="domain" description="Protein kinase" evidence="1">
    <location>
        <begin position="21"/>
        <end position="282"/>
    </location>
</feature>
<name>A0A6G1GML1_9PEZI</name>
<gene>
    <name evidence="2" type="ORF">K402DRAFT_457603</name>
</gene>
<dbReference type="InterPro" id="IPR011009">
    <property type="entry name" value="Kinase-like_dom_sf"/>
</dbReference>
<dbReference type="Proteomes" id="UP000800041">
    <property type="component" value="Unassembled WGS sequence"/>
</dbReference>
<dbReference type="AlphaFoldDB" id="A0A6G1GML1"/>
<dbReference type="SUPFAM" id="SSF56112">
    <property type="entry name" value="Protein kinase-like (PK-like)"/>
    <property type="match status" value="1"/>
</dbReference>